<name>A0A420XPY9_9ACTN</name>
<dbReference type="PANTHER" id="PTHR35526">
    <property type="entry name" value="ANTI-SIGMA-F FACTOR RSBW-RELATED"/>
    <property type="match status" value="1"/>
</dbReference>
<dbReference type="Proteomes" id="UP000281955">
    <property type="component" value="Unassembled WGS sequence"/>
</dbReference>
<evidence type="ECO:0000313" key="3">
    <source>
        <dbReference type="EMBL" id="RKS75351.1"/>
    </source>
</evidence>
<dbReference type="RefSeq" id="WP_121193138.1">
    <property type="nucleotide sequence ID" value="NZ_RBWV01000011.1"/>
</dbReference>
<dbReference type="InterPro" id="IPR036890">
    <property type="entry name" value="HATPase_C_sf"/>
</dbReference>
<organism evidence="3 4">
    <name type="scientific">Motilibacter peucedani</name>
    <dbReference type="NCBI Taxonomy" id="598650"/>
    <lineage>
        <taxon>Bacteria</taxon>
        <taxon>Bacillati</taxon>
        <taxon>Actinomycetota</taxon>
        <taxon>Actinomycetes</taxon>
        <taxon>Motilibacterales</taxon>
        <taxon>Motilibacteraceae</taxon>
        <taxon>Motilibacter</taxon>
    </lineage>
</organism>
<dbReference type="Pfam" id="PF13581">
    <property type="entry name" value="HATPase_c_2"/>
    <property type="match status" value="1"/>
</dbReference>
<dbReference type="InterPro" id="IPR003594">
    <property type="entry name" value="HATPase_dom"/>
</dbReference>
<dbReference type="Gene3D" id="3.30.565.10">
    <property type="entry name" value="Histidine kinase-like ATPase, C-terminal domain"/>
    <property type="match status" value="1"/>
</dbReference>
<sequence length="176" mass="18378">METTTVTVRFTALPAHVRTARLVAAAVARRSGVEESVLDEVRLAVGEACSRAVDLHRRHCPGEPVTVALTDGKTSFSVEVVDRAPEQGDAEQTLGRLAEQGGSAVLEPATAAVVEQASSPDAAGYTDEDEQLSDALGLAVISGLVDDLEVTRSATGLALRMTWPLDVPVAAIPAQH</sequence>
<accession>A0A420XPY9</accession>
<keyword evidence="1" id="KW-0418">Kinase</keyword>
<dbReference type="CDD" id="cd16936">
    <property type="entry name" value="HATPase_RsbW-like"/>
    <property type="match status" value="1"/>
</dbReference>
<dbReference type="GO" id="GO:0004674">
    <property type="term" value="F:protein serine/threonine kinase activity"/>
    <property type="evidence" value="ECO:0007669"/>
    <property type="project" value="UniProtKB-KW"/>
</dbReference>
<evidence type="ECO:0000313" key="4">
    <source>
        <dbReference type="Proteomes" id="UP000281955"/>
    </source>
</evidence>
<gene>
    <name evidence="3" type="ORF">CLV35_1813</name>
</gene>
<evidence type="ECO:0000256" key="1">
    <source>
        <dbReference type="ARBA" id="ARBA00022527"/>
    </source>
</evidence>
<dbReference type="PANTHER" id="PTHR35526:SF3">
    <property type="entry name" value="ANTI-SIGMA-F FACTOR RSBW"/>
    <property type="match status" value="1"/>
</dbReference>
<feature type="domain" description="Histidine kinase/HSP90-like ATPase" evidence="2">
    <location>
        <begin position="10"/>
        <end position="163"/>
    </location>
</feature>
<keyword evidence="4" id="KW-1185">Reference proteome</keyword>
<evidence type="ECO:0000259" key="2">
    <source>
        <dbReference type="Pfam" id="PF13581"/>
    </source>
</evidence>
<comment type="caution">
    <text evidence="3">The sequence shown here is derived from an EMBL/GenBank/DDBJ whole genome shotgun (WGS) entry which is preliminary data.</text>
</comment>
<dbReference type="InterPro" id="IPR050267">
    <property type="entry name" value="Anti-sigma-factor_SerPK"/>
</dbReference>
<dbReference type="InParanoid" id="A0A420XPY9"/>
<keyword evidence="1" id="KW-0808">Transferase</keyword>
<dbReference type="AlphaFoldDB" id="A0A420XPY9"/>
<reference evidence="3 4" key="1">
    <citation type="submission" date="2018-10" db="EMBL/GenBank/DDBJ databases">
        <title>Genomic Encyclopedia of Archaeal and Bacterial Type Strains, Phase II (KMG-II): from individual species to whole genera.</title>
        <authorList>
            <person name="Goeker M."/>
        </authorList>
    </citation>
    <scope>NUCLEOTIDE SEQUENCE [LARGE SCALE GENOMIC DNA]</scope>
    <source>
        <strain evidence="3 4">RP-AC37</strain>
    </source>
</reference>
<protein>
    <submittedName>
        <fullName evidence="3">Anti-sigma regulatory factor (Ser/Thr protein kinase)</fullName>
    </submittedName>
</protein>
<keyword evidence="1" id="KW-0723">Serine/threonine-protein kinase</keyword>
<proteinExistence type="predicted"/>
<dbReference type="EMBL" id="RBWV01000011">
    <property type="protein sequence ID" value="RKS75351.1"/>
    <property type="molecule type" value="Genomic_DNA"/>
</dbReference>
<dbReference type="OrthoDB" id="3399481at2"/>